<protein>
    <submittedName>
        <fullName evidence="2">Uncharacterized protein</fullName>
    </submittedName>
</protein>
<dbReference type="EMBL" id="CP043046">
    <property type="protein sequence ID" value="QEI07660.1"/>
    <property type="molecule type" value="Genomic_DNA"/>
</dbReference>
<dbReference type="OrthoDB" id="8797195at2"/>
<evidence type="ECO:0000313" key="3">
    <source>
        <dbReference type="Proteomes" id="UP000325161"/>
    </source>
</evidence>
<organism evidence="2 3">
    <name type="scientific">Pigmentiphaga aceris</name>
    <dbReference type="NCBI Taxonomy" id="1940612"/>
    <lineage>
        <taxon>Bacteria</taxon>
        <taxon>Pseudomonadati</taxon>
        <taxon>Pseudomonadota</taxon>
        <taxon>Betaproteobacteria</taxon>
        <taxon>Burkholderiales</taxon>
        <taxon>Alcaligenaceae</taxon>
        <taxon>Pigmentiphaga</taxon>
    </lineage>
</organism>
<dbReference type="KEGG" id="pacr:FXN63_18805"/>
<evidence type="ECO:0000256" key="1">
    <source>
        <dbReference type="SAM" id="Phobius"/>
    </source>
</evidence>
<dbReference type="AlphaFoldDB" id="A0A5C0B380"/>
<reference evidence="2 3" key="1">
    <citation type="submission" date="2019-08" db="EMBL/GenBank/DDBJ databases">
        <title>Amphibian skin-associated Pigmentiphaga: genome sequence and occurrence across geography and hosts.</title>
        <authorList>
            <person name="Bletz M.C."/>
            <person name="Bunk B."/>
            <person name="Sproeer C."/>
            <person name="Biwer P."/>
            <person name="Reiter S."/>
            <person name="Rabemananjara F.C.E."/>
            <person name="Schulz S."/>
            <person name="Overmann J."/>
            <person name="Vences M."/>
        </authorList>
    </citation>
    <scope>NUCLEOTIDE SEQUENCE [LARGE SCALE GENOMIC DNA]</scope>
    <source>
        <strain evidence="2 3">Mada1488</strain>
    </source>
</reference>
<gene>
    <name evidence="2" type="ORF">FXN63_18805</name>
</gene>
<dbReference type="RefSeq" id="WP_148816707.1">
    <property type="nucleotide sequence ID" value="NZ_CP043046.1"/>
</dbReference>
<keyword evidence="1" id="KW-0812">Transmembrane</keyword>
<evidence type="ECO:0000313" key="2">
    <source>
        <dbReference type="EMBL" id="QEI07660.1"/>
    </source>
</evidence>
<keyword evidence="1" id="KW-0472">Membrane</keyword>
<keyword evidence="1" id="KW-1133">Transmembrane helix</keyword>
<feature type="transmembrane region" description="Helical" evidence="1">
    <location>
        <begin position="106"/>
        <end position="132"/>
    </location>
</feature>
<proteinExistence type="predicted"/>
<name>A0A5C0B380_9BURK</name>
<sequence length="211" mass="21220">MRHAGALLGAYGVYLLLLWTWSHYLLGKGDAWDFTDVTSGIDVSPSGGGRAATSPAFRSGGGDFGGGGATAAWSEGTASTSSGVFSGVGDVVSGAADALDSADEGAVVAIPLAIVIGIATLLATGMGFAVFGLFGIEVLMGVAVEIAFASAGGAIALKARRQGWMAHAIRRTAGPMAVVLLVSVLASLTISHWLPDAKTLPDAIRLITQAF</sequence>
<keyword evidence="3" id="KW-1185">Reference proteome</keyword>
<dbReference type="Proteomes" id="UP000325161">
    <property type="component" value="Chromosome"/>
</dbReference>
<feature type="transmembrane region" description="Helical" evidence="1">
    <location>
        <begin position="6"/>
        <end position="26"/>
    </location>
</feature>
<feature type="transmembrane region" description="Helical" evidence="1">
    <location>
        <begin position="177"/>
        <end position="194"/>
    </location>
</feature>
<feature type="transmembrane region" description="Helical" evidence="1">
    <location>
        <begin position="138"/>
        <end position="157"/>
    </location>
</feature>
<accession>A0A5C0B380</accession>